<dbReference type="AlphaFoldDB" id="W9C7X6"/>
<proteinExistence type="predicted"/>
<reference evidence="1 2" key="1">
    <citation type="journal article" date="2014" name="Genome Announc.">
        <title>Draft genome sequence of Sclerotinia borealis, a psychrophilic plant pathogenic fungus.</title>
        <authorList>
            <person name="Mardanov A.V."/>
            <person name="Beletsky A.V."/>
            <person name="Kadnikov V.V."/>
            <person name="Ignatov A.N."/>
            <person name="Ravin N.V."/>
        </authorList>
    </citation>
    <scope>NUCLEOTIDE SEQUENCE [LARGE SCALE GENOMIC DNA]</scope>
    <source>
        <strain evidence="2">F-4157</strain>
    </source>
</reference>
<protein>
    <submittedName>
        <fullName evidence="1">Uncharacterized protein</fullName>
    </submittedName>
</protein>
<dbReference type="Proteomes" id="UP000019487">
    <property type="component" value="Unassembled WGS sequence"/>
</dbReference>
<accession>W9C7X6</accession>
<dbReference type="OrthoDB" id="10254945at2759"/>
<dbReference type="EMBL" id="AYSA01000556">
    <property type="protein sequence ID" value="ESZ90979.1"/>
    <property type="molecule type" value="Genomic_DNA"/>
</dbReference>
<organism evidence="1 2">
    <name type="scientific">Sclerotinia borealis (strain F-4128)</name>
    <dbReference type="NCBI Taxonomy" id="1432307"/>
    <lineage>
        <taxon>Eukaryota</taxon>
        <taxon>Fungi</taxon>
        <taxon>Dikarya</taxon>
        <taxon>Ascomycota</taxon>
        <taxon>Pezizomycotina</taxon>
        <taxon>Leotiomycetes</taxon>
        <taxon>Helotiales</taxon>
        <taxon>Sclerotiniaceae</taxon>
        <taxon>Sclerotinia</taxon>
    </lineage>
</organism>
<evidence type="ECO:0000313" key="2">
    <source>
        <dbReference type="Proteomes" id="UP000019487"/>
    </source>
</evidence>
<comment type="caution">
    <text evidence="1">The sequence shown here is derived from an EMBL/GenBank/DDBJ whole genome shotgun (WGS) entry which is preliminary data.</text>
</comment>
<evidence type="ECO:0000313" key="1">
    <source>
        <dbReference type="EMBL" id="ESZ90979.1"/>
    </source>
</evidence>
<dbReference type="HOGENOM" id="CLU_2279115_0_0_1"/>
<name>W9C7X6_SCLBF</name>
<sequence length="102" mass="11855">MAQPSFKPSVNVLKYGPWLQNAQISGITPLAPLFPKSKIDPTELDVRQRIEEFQREKFEGFMARELADMDVITDRKLKSPTLDNPIMPIYRQERRELQPSQP</sequence>
<keyword evidence="2" id="KW-1185">Reference proteome</keyword>
<gene>
    <name evidence="1" type="ORF">SBOR_8642</name>
</gene>